<evidence type="ECO:0000256" key="1">
    <source>
        <dbReference type="SAM" id="MobiDB-lite"/>
    </source>
</evidence>
<dbReference type="Proteomes" id="UP001626550">
    <property type="component" value="Unassembled WGS sequence"/>
</dbReference>
<organism evidence="2 3">
    <name type="scientific">Cichlidogyrus casuarinus</name>
    <dbReference type="NCBI Taxonomy" id="1844966"/>
    <lineage>
        <taxon>Eukaryota</taxon>
        <taxon>Metazoa</taxon>
        <taxon>Spiralia</taxon>
        <taxon>Lophotrochozoa</taxon>
        <taxon>Platyhelminthes</taxon>
        <taxon>Monogenea</taxon>
        <taxon>Monopisthocotylea</taxon>
        <taxon>Dactylogyridea</taxon>
        <taxon>Ancyrocephalidae</taxon>
        <taxon>Cichlidogyrus</taxon>
    </lineage>
</organism>
<name>A0ABD2Q9B7_9PLAT</name>
<evidence type="ECO:0000313" key="2">
    <source>
        <dbReference type="EMBL" id="KAL3316129.1"/>
    </source>
</evidence>
<reference evidence="2 3" key="1">
    <citation type="submission" date="2024-11" db="EMBL/GenBank/DDBJ databases">
        <title>Adaptive evolution of stress response genes in parasites aligns with host niche diversity.</title>
        <authorList>
            <person name="Hahn C."/>
            <person name="Resl P."/>
        </authorList>
    </citation>
    <scope>NUCLEOTIDE SEQUENCE [LARGE SCALE GENOMIC DNA]</scope>
    <source>
        <strain evidence="2">EGGRZ-B1_66</strain>
        <tissue evidence="2">Body</tissue>
    </source>
</reference>
<sequence length="59" mass="6456">MVGHVCFHVTVPLYSTLGQEAMAQSTMNKTILRFSQNDGVHLHGRGKDRGAAESSARKE</sequence>
<protein>
    <submittedName>
        <fullName evidence="2">Uncharacterized protein</fullName>
    </submittedName>
</protein>
<feature type="compositionally biased region" description="Basic and acidic residues" evidence="1">
    <location>
        <begin position="45"/>
        <end position="59"/>
    </location>
</feature>
<dbReference type="EMBL" id="JBJKFK010000595">
    <property type="protein sequence ID" value="KAL3316129.1"/>
    <property type="molecule type" value="Genomic_DNA"/>
</dbReference>
<evidence type="ECO:0000313" key="3">
    <source>
        <dbReference type="Proteomes" id="UP001626550"/>
    </source>
</evidence>
<comment type="caution">
    <text evidence="2">The sequence shown here is derived from an EMBL/GenBank/DDBJ whole genome shotgun (WGS) entry which is preliminary data.</text>
</comment>
<gene>
    <name evidence="2" type="ORF">Ciccas_005224</name>
</gene>
<proteinExistence type="predicted"/>
<keyword evidence="3" id="KW-1185">Reference proteome</keyword>
<feature type="region of interest" description="Disordered" evidence="1">
    <location>
        <begin position="38"/>
        <end position="59"/>
    </location>
</feature>
<accession>A0ABD2Q9B7</accession>
<dbReference type="AlphaFoldDB" id="A0ABD2Q9B7"/>